<comment type="caution">
    <text evidence="1">The sequence shown here is derived from an EMBL/GenBank/DDBJ whole genome shotgun (WGS) entry which is preliminary data.</text>
</comment>
<dbReference type="Pfam" id="PF13365">
    <property type="entry name" value="Trypsin_2"/>
    <property type="match status" value="1"/>
</dbReference>
<sequence length="252" mass="26257">CVANLFLGLWGESHGEPCGARRAMDCSWGQYEMTPIPIRLGLDVFVNPADISQAMQLHDKHVYNNMCPLLVKIYASSRTGQPAGEFSGFLYSSSSPAIVSAGHMVGFSGDPPGTGPSAEVFKARYFDGFEEDVQVLKAAANSVPDVAILRGSRPAPRSLLGMPCSTGGTVFSPISNTPCFSKGIVSNDMVGSMAITAHADRGYSGGPVVDVHGQLVGIIKGGLGTATMQVGITPAADVHTFLLQSGQPGLAL</sequence>
<keyword evidence="2" id="KW-1185">Reference proteome</keyword>
<accession>A0A2J7ZMY8</accession>
<dbReference type="OrthoDB" id="531738at2759"/>
<name>A0A2J7ZMY8_9CHLO</name>
<gene>
    <name evidence="1" type="ORF">TSOC_012469</name>
</gene>
<dbReference type="AlphaFoldDB" id="A0A2J7ZMY8"/>
<dbReference type="Proteomes" id="UP000236333">
    <property type="component" value="Unassembled WGS sequence"/>
</dbReference>
<dbReference type="EMBL" id="PGGS01000835">
    <property type="protein sequence ID" value="PNH01629.1"/>
    <property type="molecule type" value="Genomic_DNA"/>
</dbReference>
<reference evidence="1 2" key="1">
    <citation type="journal article" date="2017" name="Mol. Biol. Evol.">
        <title>The 4-celled Tetrabaena socialis nuclear genome reveals the essential components for genetic control of cell number at the origin of multicellularity in the volvocine lineage.</title>
        <authorList>
            <person name="Featherston J."/>
            <person name="Arakaki Y."/>
            <person name="Hanschen E.R."/>
            <person name="Ferris P.J."/>
            <person name="Michod R.E."/>
            <person name="Olson B.J.S.C."/>
            <person name="Nozaki H."/>
            <person name="Durand P.M."/>
        </authorList>
    </citation>
    <scope>NUCLEOTIDE SEQUENCE [LARGE SCALE GENOMIC DNA]</scope>
    <source>
        <strain evidence="1 2">NIES-571</strain>
    </source>
</reference>
<protein>
    <submittedName>
        <fullName evidence="1">Uncharacterized protein</fullName>
    </submittedName>
</protein>
<dbReference type="SUPFAM" id="SSF50494">
    <property type="entry name" value="Trypsin-like serine proteases"/>
    <property type="match status" value="1"/>
</dbReference>
<evidence type="ECO:0000313" key="1">
    <source>
        <dbReference type="EMBL" id="PNH01629.1"/>
    </source>
</evidence>
<feature type="non-terminal residue" evidence="1">
    <location>
        <position position="1"/>
    </location>
</feature>
<proteinExistence type="predicted"/>
<dbReference type="Gene3D" id="2.40.10.120">
    <property type="match status" value="1"/>
</dbReference>
<dbReference type="InterPro" id="IPR009003">
    <property type="entry name" value="Peptidase_S1_PA"/>
</dbReference>
<evidence type="ECO:0000313" key="2">
    <source>
        <dbReference type="Proteomes" id="UP000236333"/>
    </source>
</evidence>
<organism evidence="1 2">
    <name type="scientific">Tetrabaena socialis</name>
    <dbReference type="NCBI Taxonomy" id="47790"/>
    <lineage>
        <taxon>Eukaryota</taxon>
        <taxon>Viridiplantae</taxon>
        <taxon>Chlorophyta</taxon>
        <taxon>core chlorophytes</taxon>
        <taxon>Chlorophyceae</taxon>
        <taxon>CS clade</taxon>
        <taxon>Chlamydomonadales</taxon>
        <taxon>Tetrabaenaceae</taxon>
        <taxon>Tetrabaena</taxon>
    </lineage>
</organism>